<dbReference type="PANTHER" id="PTHR31881">
    <property type="match status" value="1"/>
</dbReference>
<feature type="transmembrane region" description="Helical" evidence="1">
    <location>
        <begin position="111"/>
        <end position="136"/>
    </location>
</feature>
<dbReference type="Proteomes" id="UP001057498">
    <property type="component" value="Chromosome"/>
</dbReference>
<protein>
    <recommendedName>
        <fullName evidence="4">DUF599 domain-containing protein</fullName>
    </recommendedName>
</protein>
<accession>A0ABN6PQI5</accession>
<keyword evidence="1" id="KW-0472">Membrane</keyword>
<keyword evidence="3" id="KW-1185">Reference proteome</keyword>
<reference evidence="2" key="1">
    <citation type="submission" date="2022-04" db="EMBL/GenBank/DDBJ databases">
        <title>Whole genome sequence of Sphaerotilus sp. FB-5.</title>
        <authorList>
            <person name="Takeda M."/>
            <person name="Narihara S."/>
            <person name="Akimoto M."/>
            <person name="Akimoto R."/>
            <person name="Nishiyashiki S."/>
            <person name="Murakami T."/>
        </authorList>
    </citation>
    <scope>NUCLEOTIDE SEQUENCE</scope>
    <source>
        <strain evidence="2">FB-5</strain>
    </source>
</reference>
<keyword evidence="1" id="KW-1133">Transmembrane helix</keyword>
<feature type="transmembrane region" description="Helical" evidence="1">
    <location>
        <begin position="193"/>
        <end position="221"/>
    </location>
</feature>
<name>A0ABN6PQI5_9BURK</name>
<evidence type="ECO:0008006" key="4">
    <source>
        <dbReference type="Google" id="ProtNLM"/>
    </source>
</evidence>
<feature type="transmembrane region" description="Helical" evidence="1">
    <location>
        <begin position="14"/>
        <end position="32"/>
    </location>
</feature>
<feature type="transmembrane region" description="Helical" evidence="1">
    <location>
        <begin position="80"/>
        <end position="99"/>
    </location>
</feature>
<evidence type="ECO:0000313" key="3">
    <source>
        <dbReference type="Proteomes" id="UP001057498"/>
    </source>
</evidence>
<evidence type="ECO:0000256" key="1">
    <source>
        <dbReference type="SAM" id="Phobius"/>
    </source>
</evidence>
<dbReference type="Pfam" id="PF04654">
    <property type="entry name" value="DUF599"/>
    <property type="match status" value="1"/>
</dbReference>
<keyword evidence="1" id="KW-0812">Transmembrane</keyword>
<dbReference type="InterPro" id="IPR006747">
    <property type="entry name" value="DUF599"/>
</dbReference>
<gene>
    <name evidence="2" type="ORF">CATMQ487_44040</name>
</gene>
<dbReference type="RefSeq" id="WP_251970625.1">
    <property type="nucleotide sequence ID" value="NZ_AP025730.1"/>
</dbReference>
<proteinExistence type="predicted"/>
<dbReference type="EMBL" id="AP025730">
    <property type="protein sequence ID" value="BDI07434.1"/>
    <property type="molecule type" value="Genomic_DNA"/>
</dbReference>
<sequence length="242" mass="26896">MDFLLRALQVLPRADWLALAAFVVGWVGYVQFARHRGLTRRSVLGSTNRIREVWMLESTRREVRIVDSQVLQNLSSAPSFFASTTIFVIGGLAAALGATEKTTELMQELPFAARTSALVMDLKLLLLLGVYVHAFFRFTWAMRQYTFGALMIGAAPDRDVFAADEAARLAYAHRAARVMGLAAETFNDGLRAIYFGFAALLWFLSPLAMVAGTTGVIWVLYRREFHSELLAVLADESALPRS</sequence>
<evidence type="ECO:0000313" key="2">
    <source>
        <dbReference type="EMBL" id="BDI07434.1"/>
    </source>
</evidence>
<organism evidence="2 3">
    <name type="scientific">Sphaerotilus microaerophilus</name>
    <dbReference type="NCBI Taxonomy" id="2914710"/>
    <lineage>
        <taxon>Bacteria</taxon>
        <taxon>Pseudomonadati</taxon>
        <taxon>Pseudomonadota</taxon>
        <taxon>Betaproteobacteria</taxon>
        <taxon>Burkholderiales</taxon>
        <taxon>Sphaerotilaceae</taxon>
        <taxon>Sphaerotilus</taxon>
    </lineage>
</organism>
<dbReference type="PANTHER" id="PTHR31881:SF6">
    <property type="entry name" value="OS09G0494600 PROTEIN"/>
    <property type="match status" value="1"/>
</dbReference>